<evidence type="ECO:0000313" key="9">
    <source>
        <dbReference type="Proteomes" id="UP000026915"/>
    </source>
</evidence>
<dbReference type="Gramene" id="EOX98711">
    <property type="protein sequence ID" value="EOX98711"/>
    <property type="gene ID" value="TCM_007408"/>
</dbReference>
<dbReference type="GO" id="GO:0015211">
    <property type="term" value="F:purine nucleoside transmembrane transporter activity"/>
    <property type="evidence" value="ECO:0007669"/>
    <property type="project" value="UniProtKB-UniRule"/>
</dbReference>
<keyword evidence="3 7" id="KW-0813">Transport</keyword>
<keyword evidence="9" id="KW-1185">Reference proteome</keyword>
<feature type="transmembrane region" description="Helical" evidence="7">
    <location>
        <begin position="292"/>
        <end position="309"/>
    </location>
</feature>
<dbReference type="Pfam" id="PF16913">
    <property type="entry name" value="PUNUT"/>
    <property type="match status" value="1"/>
</dbReference>
<reference evidence="8 9" key="1">
    <citation type="journal article" date="2013" name="Genome Biol.">
        <title>The genome sequence of the most widely cultivated cacao type and its use to identify candidate genes regulating pod color.</title>
        <authorList>
            <person name="Motamayor J.C."/>
            <person name="Mockaitis K."/>
            <person name="Schmutz J."/>
            <person name="Haiminen N."/>
            <person name="Iii D.L."/>
            <person name="Cornejo O."/>
            <person name="Findley S.D."/>
            <person name="Zheng P."/>
            <person name="Utro F."/>
            <person name="Royaert S."/>
            <person name="Saski C."/>
            <person name="Jenkins J."/>
            <person name="Podicheti R."/>
            <person name="Zhao M."/>
            <person name="Scheffler B.E."/>
            <person name="Stack J.C."/>
            <person name="Feltus F.A."/>
            <person name="Mustiga G.M."/>
            <person name="Amores F."/>
            <person name="Phillips W."/>
            <person name="Marelli J.P."/>
            <person name="May G.D."/>
            <person name="Shapiro H."/>
            <person name="Ma J."/>
            <person name="Bustamante C.D."/>
            <person name="Schnell R.J."/>
            <person name="Main D."/>
            <person name="Gilbert D."/>
            <person name="Parida L."/>
            <person name="Kuhn D.N."/>
        </authorList>
    </citation>
    <scope>NUCLEOTIDE SEQUENCE [LARGE SCALE GENOMIC DNA]</scope>
    <source>
        <strain evidence="9">cv. Matina 1-6</strain>
    </source>
</reference>
<feature type="transmembrane region" description="Helical" evidence="7">
    <location>
        <begin position="250"/>
        <end position="271"/>
    </location>
</feature>
<dbReference type="EMBL" id="CM001880">
    <property type="protein sequence ID" value="EOX98711.1"/>
    <property type="molecule type" value="Genomic_DNA"/>
</dbReference>
<feature type="transmembrane region" description="Helical" evidence="7">
    <location>
        <begin position="90"/>
        <end position="113"/>
    </location>
</feature>
<dbReference type="AlphaFoldDB" id="A0A061E319"/>
<dbReference type="PANTHER" id="PTHR31376">
    <property type="entry name" value="OS09G0467300 PROTEIN-RELATED"/>
    <property type="match status" value="1"/>
</dbReference>
<dbReference type="InterPro" id="IPR037185">
    <property type="entry name" value="EmrE-like"/>
</dbReference>
<feature type="transmembrane region" description="Helical" evidence="7">
    <location>
        <begin position="119"/>
        <end position="144"/>
    </location>
</feature>
<protein>
    <recommendedName>
        <fullName evidence="7">Probable purine permease</fullName>
    </recommendedName>
</protein>
<evidence type="ECO:0000313" key="8">
    <source>
        <dbReference type="EMBL" id="EOX98711.1"/>
    </source>
</evidence>
<feature type="transmembrane region" description="Helical" evidence="7">
    <location>
        <begin position="218"/>
        <end position="238"/>
    </location>
</feature>
<evidence type="ECO:0000256" key="6">
    <source>
        <dbReference type="ARBA" id="ARBA00023136"/>
    </source>
</evidence>
<organism evidence="8 9">
    <name type="scientific">Theobroma cacao</name>
    <name type="common">Cacao</name>
    <name type="synonym">Cocoa</name>
    <dbReference type="NCBI Taxonomy" id="3641"/>
    <lineage>
        <taxon>Eukaryota</taxon>
        <taxon>Viridiplantae</taxon>
        <taxon>Streptophyta</taxon>
        <taxon>Embryophyta</taxon>
        <taxon>Tracheophyta</taxon>
        <taxon>Spermatophyta</taxon>
        <taxon>Magnoliopsida</taxon>
        <taxon>eudicotyledons</taxon>
        <taxon>Gunneridae</taxon>
        <taxon>Pentapetalae</taxon>
        <taxon>rosids</taxon>
        <taxon>malvids</taxon>
        <taxon>Malvales</taxon>
        <taxon>Malvaceae</taxon>
        <taxon>Byttnerioideae</taxon>
        <taxon>Theobroma</taxon>
    </lineage>
</organism>
<keyword evidence="5 7" id="KW-1133">Transmembrane helix</keyword>
<name>A0A061E319_THECC</name>
<gene>
    <name evidence="8" type="ORF">TCM_007408</name>
</gene>
<feature type="transmembrane region" description="Helical" evidence="7">
    <location>
        <begin position="329"/>
        <end position="352"/>
    </location>
</feature>
<feature type="transmembrane region" description="Helical" evidence="7">
    <location>
        <begin position="187"/>
        <end position="211"/>
    </location>
</feature>
<dbReference type="Proteomes" id="UP000026915">
    <property type="component" value="Chromosome 2"/>
</dbReference>
<keyword evidence="4 7" id="KW-0812">Transmembrane</keyword>
<feature type="transmembrane region" description="Helical" evidence="7">
    <location>
        <begin position="357"/>
        <end position="378"/>
    </location>
</feature>
<comment type="subcellular location">
    <subcellularLocation>
        <location evidence="1 7">Membrane</location>
        <topology evidence="1 7">Multi-pass membrane protein</topology>
    </subcellularLocation>
</comment>
<accession>A0A061E319</accession>
<feature type="transmembrane region" description="Helical" evidence="7">
    <location>
        <begin position="156"/>
        <end position="175"/>
    </location>
</feature>
<dbReference type="GO" id="GO:0022857">
    <property type="term" value="F:transmembrane transporter activity"/>
    <property type="evidence" value="ECO:0000318"/>
    <property type="project" value="GO_Central"/>
</dbReference>
<sequence length="419" mass="47168">MYRLNIDCCLLKSLSKLRKGIHGTTYFINCLHVLVYQRCFTCYKRFKLSQSFFCKILWNINTSLKMDTRTSNDQMPYKEEKMSKGLKRSLLVLNCALLALGNVGGPLIMRLYFLKGGKGVWTSSCLETAGWPFMVMPLTFSYLYRRRKEGPATELFFIKPPLFLVSAVVGLLTGVDDFLYAYGVARLPVSTSALIISTQLAFTAAFAFLLVKQKFTSFTINSVFLLTVGAVVLALQTSSDRPANESNRQYYLGFFMTLAASMLYGFVLPAIELTYKKAKQTITYSLVMEMQMVMSFSATVFCTIGMLFHKEFEAIPREASKFELGQSTYYLVILLSAILWQFFFMGAVGVIFSGSSLLSGIIIAALLPVTESLAVLFFHEKFQVEKAISVVLSLWGSLSYFYGELQKNKKNQASERAMA</sequence>
<dbReference type="eggNOG" id="ENOG502QTN9">
    <property type="taxonomic scope" value="Eukaryota"/>
</dbReference>
<evidence type="ECO:0000256" key="5">
    <source>
        <dbReference type="ARBA" id="ARBA00022989"/>
    </source>
</evidence>
<evidence type="ECO:0000256" key="1">
    <source>
        <dbReference type="ARBA" id="ARBA00004141"/>
    </source>
</evidence>
<dbReference type="HOGENOM" id="CLU_043459_1_1_1"/>
<dbReference type="SUPFAM" id="SSF103481">
    <property type="entry name" value="Multidrug resistance efflux transporter EmrE"/>
    <property type="match status" value="1"/>
</dbReference>
<feature type="transmembrane region" description="Helical" evidence="7">
    <location>
        <begin position="384"/>
        <end position="402"/>
    </location>
</feature>
<dbReference type="InterPro" id="IPR030182">
    <property type="entry name" value="PUP_plant"/>
</dbReference>
<dbReference type="OMA" id="WNEARAK"/>
<evidence type="ECO:0000256" key="4">
    <source>
        <dbReference type="ARBA" id="ARBA00022692"/>
    </source>
</evidence>
<dbReference type="STRING" id="3641.A0A061E319"/>
<dbReference type="InParanoid" id="A0A061E319"/>
<dbReference type="GO" id="GO:0016020">
    <property type="term" value="C:membrane"/>
    <property type="evidence" value="ECO:0007669"/>
    <property type="project" value="UniProtKB-SubCell"/>
</dbReference>
<dbReference type="GO" id="GO:0005345">
    <property type="term" value="F:purine nucleobase transmembrane transporter activity"/>
    <property type="evidence" value="ECO:0007669"/>
    <property type="project" value="UniProtKB-UniRule"/>
</dbReference>
<keyword evidence="6 7" id="KW-0472">Membrane</keyword>
<comment type="similarity">
    <text evidence="2 7">Belongs to the purine permeases (TC 2.A.7.14) family.</text>
</comment>
<evidence type="ECO:0000256" key="2">
    <source>
        <dbReference type="ARBA" id="ARBA00006213"/>
    </source>
</evidence>
<proteinExistence type="inferred from homology"/>
<evidence type="ECO:0000256" key="7">
    <source>
        <dbReference type="RuleBase" id="RU368015"/>
    </source>
</evidence>
<dbReference type="PANTHER" id="PTHR31376:SF105">
    <property type="entry name" value="PURINE PERMEASE-RELATED"/>
    <property type="match status" value="1"/>
</dbReference>
<evidence type="ECO:0000256" key="3">
    <source>
        <dbReference type="ARBA" id="ARBA00022448"/>
    </source>
</evidence>